<dbReference type="AlphaFoldDB" id="A0AB39TGL5"/>
<feature type="region of interest" description="Disordered" evidence="1">
    <location>
        <begin position="1"/>
        <end position="28"/>
    </location>
</feature>
<dbReference type="RefSeq" id="WP_052706619.1">
    <property type="nucleotide sequence ID" value="NZ_CP163445.1"/>
</dbReference>
<evidence type="ECO:0000256" key="1">
    <source>
        <dbReference type="SAM" id="MobiDB-lite"/>
    </source>
</evidence>
<organism evidence="2">
    <name type="scientific">Streptomyces sp. Y1</name>
    <dbReference type="NCBI Taxonomy" id="3238634"/>
    <lineage>
        <taxon>Bacteria</taxon>
        <taxon>Bacillati</taxon>
        <taxon>Actinomycetota</taxon>
        <taxon>Actinomycetes</taxon>
        <taxon>Kitasatosporales</taxon>
        <taxon>Streptomycetaceae</taxon>
        <taxon>Streptomyces</taxon>
    </lineage>
</organism>
<name>A0AB39TGL5_9ACTN</name>
<dbReference type="EMBL" id="CP163445">
    <property type="protein sequence ID" value="XDQ78051.1"/>
    <property type="molecule type" value="Genomic_DNA"/>
</dbReference>
<sequence>MGERSDHPQGPGAAEHSGGSGGPGDSGAQEIEATVVLGLRITDWPALRAAAVRAVEELHFEGIDPAGQRRELLREVTEDANAALGALLHPDRLVAAIPGVEALGGTLEISVTEDFTPDFAELFPLESEEEDGGAGTDWTLTPRTACLLHAQLLGLADAAYDDLEEHGDEPVAEGEDVDWTVFARLPQRTWRLHRGWRRAMARAFDDLADDLALGEWPLPRCLAEDVALRMALVDARALLGAQPESVADMMGDLPADLYDYDWDGCHDELFGVYGPDEGDPELGAEQRTELLLAATHPEGWFLMYEDAEERDPQRGYRR</sequence>
<evidence type="ECO:0008006" key="3">
    <source>
        <dbReference type="Google" id="ProtNLM"/>
    </source>
</evidence>
<evidence type="ECO:0000313" key="2">
    <source>
        <dbReference type="EMBL" id="XDQ78051.1"/>
    </source>
</evidence>
<reference evidence="2" key="1">
    <citation type="submission" date="2024-07" db="EMBL/GenBank/DDBJ databases">
        <authorList>
            <person name="Yu S.T."/>
        </authorList>
    </citation>
    <scope>NUCLEOTIDE SEQUENCE</scope>
    <source>
        <strain evidence="2">Y1</strain>
    </source>
</reference>
<gene>
    <name evidence="2" type="ORF">AB2U05_05985</name>
</gene>
<accession>A0AB39TGL5</accession>
<proteinExistence type="predicted"/>
<protein>
    <recommendedName>
        <fullName evidence="3">DUF4253 domain-containing protein</fullName>
    </recommendedName>
</protein>